<feature type="compositionally biased region" description="Polar residues" evidence="1">
    <location>
        <begin position="91"/>
        <end position="101"/>
    </location>
</feature>
<dbReference type="Proteomes" id="UP000018201">
    <property type="component" value="Unassembled WGS sequence"/>
</dbReference>
<evidence type="ECO:0000313" key="2">
    <source>
        <dbReference type="EMBL" id="CDI75898.1"/>
    </source>
</evidence>
<dbReference type="EMBL" id="HG691203">
    <property type="protein sequence ID" value="CDI75898.1"/>
    <property type="molecule type" value="Genomic_DNA"/>
</dbReference>
<dbReference type="VEuPathDB" id="ToxoDB:EPH_0025130"/>
<feature type="compositionally biased region" description="Polar residues" evidence="1">
    <location>
        <begin position="505"/>
        <end position="524"/>
    </location>
</feature>
<dbReference type="AlphaFoldDB" id="U6G986"/>
<reference evidence="2" key="1">
    <citation type="submission" date="2013-10" db="EMBL/GenBank/DDBJ databases">
        <title>Genomic analysis of the causative agents of coccidiosis in chickens.</title>
        <authorList>
            <person name="Reid A.J."/>
            <person name="Blake D."/>
            <person name="Billington K."/>
            <person name="Browne H."/>
            <person name="Dunn M."/>
            <person name="Hung S."/>
            <person name="Kawahara F."/>
            <person name="Miranda-Saavedra D."/>
            <person name="Mourier T."/>
            <person name="Nagra H."/>
            <person name="Otto T.D."/>
            <person name="Rawlings N."/>
            <person name="Sanchez A."/>
            <person name="Sanders M."/>
            <person name="Subramaniam C."/>
            <person name="Tay Y."/>
            <person name="Dear P."/>
            <person name="Doerig C."/>
            <person name="Gruber A."/>
            <person name="Parkinson J."/>
            <person name="Shirley M."/>
            <person name="Wan K.L."/>
            <person name="Berriman M."/>
            <person name="Tomley F."/>
            <person name="Pain A."/>
        </authorList>
    </citation>
    <scope>NUCLEOTIDE SEQUENCE [LARGE SCALE GENOMIC DNA]</scope>
    <source>
        <strain evidence="2">Houghton</strain>
    </source>
</reference>
<accession>U6G986</accession>
<protein>
    <recommendedName>
        <fullName evidence="4">CCDC66 domain-containing protein</fullName>
    </recommendedName>
</protein>
<sequence>MPTEYGKILLQQIEQQKRQRLQQRAEERGLPIPSDEQLRNLSSTTALRASGWTAPASTPGSGGDAPLEAEEYSESKEILNQGTPSLGGASLNFSEVEPSQQRLKDAKKKYQAELLQQMRERAAEREAEKARRKREDEEERIRLIREIEQERLAKEEEDALQLVRSKQLAEANAATVGPPKQGQPRQGPGASLDNDVGSRPTLTGFKRNARDQEEPGQPFSENTIYVPQEIEFRRDSENGGREHEIPCERFPQQMPATGVEVERCLLMRFEALQAEVKSQTEEMRHLKDQQRRVLQHIHQGTVFRNACCERQCYSANASDSCVWHPATHPRHTAMNTKTTPEQHVLQAQYAFVTTVLKNAGISDPEDMMRRLAESGAISMNCDTACPGVVPLNKASCPYSSAPPDRQGQLVEKLSLCEGQGCGVPHVSSTKLSTARGLSNSSCYSNHEAKPDVLPQQAKDECQSSKNEGTQAEDPEDRPLPALLKRQQEPIQRNREPDPHLRDSAAHQQQEPLQEQTIKTVNPSEVSGEKESDTAAGNGIQTKWEDKHEPPGKPVGRTKLSTSADTPADRKWRFNELWACLSHGFPPPPALGPITRAPDRDRDDPISVSSSWCTTECEPELPCQTIFVPHTSDFTTPSASKRLQQGVARQGENFPKDGWLPSSQMETLEESTAQTYMPEVHGHLSRQAQELYETFVSRVEGGIAHEGVSVAKDTPKLMAGRREEASRFKESNTHQERQPLVPRAEAGFTGSKNMICDDQLWPGHDQQICRALSVDAAPLKLQQLRKWDFQIRQKYTADVPLKERCLHHLQTVANQAEPQGSPTQNTCLPRVQERFKSRLSWEADTALPTDEGSPAQSHVTKAQVSTFGPRPFVPLLQAPLSPTARQEQNRAAQANVESTSPTPAKPPSKHVLPLDKSTRSSSVNAFNKKSRFTRAFWGAMLPRSNSRTRQ</sequence>
<proteinExistence type="predicted"/>
<feature type="compositionally biased region" description="Basic and acidic residues" evidence="1">
    <location>
        <begin position="102"/>
        <end position="111"/>
    </location>
</feature>
<feature type="region of interest" description="Disordered" evidence="1">
    <location>
        <begin position="170"/>
        <end position="223"/>
    </location>
</feature>
<feature type="region of interest" description="Disordered" evidence="1">
    <location>
        <begin position="435"/>
        <end position="565"/>
    </location>
</feature>
<gene>
    <name evidence="2" type="ORF">EPH_0025130</name>
</gene>
<evidence type="ECO:0008006" key="4">
    <source>
        <dbReference type="Google" id="ProtNLM"/>
    </source>
</evidence>
<dbReference type="OrthoDB" id="346237at2759"/>
<feature type="compositionally biased region" description="Polar residues" evidence="1">
    <location>
        <begin position="435"/>
        <end position="444"/>
    </location>
</feature>
<name>U6G986_9EIME</name>
<evidence type="ECO:0000256" key="1">
    <source>
        <dbReference type="SAM" id="MobiDB-lite"/>
    </source>
</evidence>
<feature type="compositionally biased region" description="Low complexity" evidence="1">
    <location>
        <begin position="883"/>
        <end position="901"/>
    </location>
</feature>
<organism evidence="2 3">
    <name type="scientific">Eimeria praecox</name>
    <dbReference type="NCBI Taxonomy" id="51316"/>
    <lineage>
        <taxon>Eukaryota</taxon>
        <taxon>Sar</taxon>
        <taxon>Alveolata</taxon>
        <taxon>Apicomplexa</taxon>
        <taxon>Conoidasida</taxon>
        <taxon>Coccidia</taxon>
        <taxon>Eucoccidiorida</taxon>
        <taxon>Eimeriorina</taxon>
        <taxon>Eimeriidae</taxon>
        <taxon>Eimeria</taxon>
    </lineage>
</organism>
<feature type="region of interest" description="Disordered" evidence="1">
    <location>
        <begin position="19"/>
        <end position="140"/>
    </location>
</feature>
<feature type="region of interest" description="Disordered" evidence="1">
    <location>
        <begin position="882"/>
        <end position="924"/>
    </location>
</feature>
<reference evidence="2" key="2">
    <citation type="submission" date="2013-10" db="EMBL/GenBank/DDBJ databases">
        <authorList>
            <person name="Aslett M."/>
        </authorList>
    </citation>
    <scope>NUCLEOTIDE SEQUENCE [LARGE SCALE GENOMIC DNA]</scope>
    <source>
        <strain evidence="2">Houghton</strain>
    </source>
</reference>
<keyword evidence="3" id="KW-1185">Reference proteome</keyword>
<evidence type="ECO:0000313" key="3">
    <source>
        <dbReference type="Proteomes" id="UP000018201"/>
    </source>
</evidence>
<feature type="compositionally biased region" description="Low complexity" evidence="1">
    <location>
        <begin position="177"/>
        <end position="189"/>
    </location>
</feature>
<feature type="compositionally biased region" description="Basic and acidic residues" evidence="1">
    <location>
        <begin position="118"/>
        <end position="140"/>
    </location>
</feature>
<feature type="compositionally biased region" description="Basic and acidic residues" evidence="1">
    <location>
        <begin position="485"/>
        <end position="504"/>
    </location>
</feature>